<accession>A0ABD5ZI72</accession>
<organism evidence="1 2">
    <name type="scientific">Haloferax namakaokahaiae</name>
    <dbReference type="NCBI Taxonomy" id="1748331"/>
    <lineage>
        <taxon>Archaea</taxon>
        <taxon>Methanobacteriati</taxon>
        <taxon>Methanobacteriota</taxon>
        <taxon>Stenosarchaea group</taxon>
        <taxon>Halobacteria</taxon>
        <taxon>Halobacteriales</taxon>
        <taxon>Haloferacaceae</taxon>
        <taxon>Haloferax</taxon>
    </lineage>
</organism>
<evidence type="ECO:0000313" key="1">
    <source>
        <dbReference type="EMBL" id="MFC7204732.1"/>
    </source>
</evidence>
<dbReference type="AlphaFoldDB" id="A0ABD5ZI72"/>
<keyword evidence="2" id="KW-1185">Reference proteome</keyword>
<sequence length="180" mass="19653">MVSNPEDSEMIQALATVVASLEFEQLEAVAELHESAGTGEMGVTVTQEERKEELVEMMVGMAKGDLGEVYLKNVAPIENPSKAAQYLGIGMDDWQDELEKIAASVSKNLGETDQTDRELVAAYIDRHHGCKLATFEEEVIEWESGEALKLILARNMRATTQEIHTVADALAEGEEVSADA</sequence>
<reference evidence="1 2" key="1">
    <citation type="journal article" date="2019" name="Int. J. Syst. Evol. Microbiol.">
        <title>The Global Catalogue of Microorganisms (GCM) 10K type strain sequencing project: providing services to taxonomists for standard genome sequencing and annotation.</title>
        <authorList>
            <consortium name="The Broad Institute Genomics Platform"/>
            <consortium name="The Broad Institute Genome Sequencing Center for Infectious Disease"/>
            <person name="Wu L."/>
            <person name="Ma J."/>
        </authorList>
    </citation>
    <scope>NUCLEOTIDE SEQUENCE [LARGE SCALE GENOMIC DNA]</scope>
    <source>
        <strain evidence="1 2">DSM 29988</strain>
    </source>
</reference>
<evidence type="ECO:0000313" key="2">
    <source>
        <dbReference type="Proteomes" id="UP001596481"/>
    </source>
</evidence>
<protein>
    <submittedName>
        <fullName evidence="1">Uncharacterized protein</fullName>
    </submittedName>
</protein>
<dbReference type="EMBL" id="JBHTAA010000005">
    <property type="protein sequence ID" value="MFC7204732.1"/>
    <property type="molecule type" value="Genomic_DNA"/>
</dbReference>
<proteinExistence type="predicted"/>
<dbReference type="RefSeq" id="WP_390224671.1">
    <property type="nucleotide sequence ID" value="NZ_JBHTAA010000005.1"/>
</dbReference>
<comment type="caution">
    <text evidence="1">The sequence shown here is derived from an EMBL/GenBank/DDBJ whole genome shotgun (WGS) entry which is preliminary data.</text>
</comment>
<name>A0ABD5ZI72_9EURY</name>
<dbReference type="Proteomes" id="UP001596481">
    <property type="component" value="Unassembled WGS sequence"/>
</dbReference>
<gene>
    <name evidence="1" type="ORF">ACFQJC_14525</name>
</gene>